<protein>
    <submittedName>
        <fullName evidence="5">Uncharacterized protein</fullName>
    </submittedName>
</protein>
<evidence type="ECO:0000256" key="2">
    <source>
        <dbReference type="ARBA" id="ARBA00023054"/>
    </source>
</evidence>
<name>A0A7R9MGC0_9ACAR</name>
<evidence type="ECO:0000256" key="4">
    <source>
        <dbReference type="SAM" id="MobiDB-lite"/>
    </source>
</evidence>
<comment type="similarity">
    <text evidence="1">Belongs to the CCDC149 family.</text>
</comment>
<dbReference type="Pfam" id="PF09789">
    <property type="entry name" value="CC149"/>
    <property type="match status" value="1"/>
</dbReference>
<feature type="compositionally biased region" description="Acidic residues" evidence="4">
    <location>
        <begin position="127"/>
        <end position="137"/>
    </location>
</feature>
<feature type="region of interest" description="Disordered" evidence="4">
    <location>
        <begin position="103"/>
        <end position="166"/>
    </location>
</feature>
<dbReference type="AlphaFoldDB" id="A0A7R9MGC0"/>
<dbReference type="OrthoDB" id="5917629at2759"/>
<reference evidence="5" key="1">
    <citation type="submission" date="2020-11" db="EMBL/GenBank/DDBJ databases">
        <authorList>
            <person name="Tran Van P."/>
        </authorList>
    </citation>
    <scope>NUCLEOTIDE SEQUENCE</scope>
</reference>
<proteinExistence type="inferred from homology"/>
<sequence>MDSPKSVLSSAKSVLAATQLGSGNVITARQVEELIATDALNNMEVTANNLSQLRNLVIALFDGLQDKSVSLSHSKKTNKILGKRVEELENQLRSVRSKDKLPIVKTESLESNTSSNTNTTSNVEDVATPDDELDDEISDRTGGRDNGNERDVDAEDDDELPPELDRLVKDAINELKIRDLDEPIGQTNPLTNTLYQ</sequence>
<dbReference type="EMBL" id="CAJPVJ010017990">
    <property type="protein sequence ID" value="CAG2176818.1"/>
    <property type="molecule type" value="Genomic_DNA"/>
</dbReference>
<evidence type="ECO:0000256" key="3">
    <source>
        <dbReference type="SAM" id="Coils"/>
    </source>
</evidence>
<keyword evidence="6" id="KW-1185">Reference proteome</keyword>
<accession>A0A7R9MGC0</accession>
<feature type="non-terminal residue" evidence="5">
    <location>
        <position position="196"/>
    </location>
</feature>
<organism evidence="5">
    <name type="scientific">Oppiella nova</name>
    <dbReference type="NCBI Taxonomy" id="334625"/>
    <lineage>
        <taxon>Eukaryota</taxon>
        <taxon>Metazoa</taxon>
        <taxon>Ecdysozoa</taxon>
        <taxon>Arthropoda</taxon>
        <taxon>Chelicerata</taxon>
        <taxon>Arachnida</taxon>
        <taxon>Acari</taxon>
        <taxon>Acariformes</taxon>
        <taxon>Sarcoptiformes</taxon>
        <taxon>Oribatida</taxon>
        <taxon>Brachypylina</taxon>
        <taxon>Oppioidea</taxon>
        <taxon>Oppiidae</taxon>
        <taxon>Oppiella</taxon>
    </lineage>
</organism>
<dbReference type="PANTHER" id="PTHR21682">
    <property type="entry name" value="COILED-COIL DOMAIN-CONTAINING PROTEIN 149"/>
    <property type="match status" value="1"/>
</dbReference>
<keyword evidence="2 3" id="KW-0175">Coiled coil</keyword>
<gene>
    <name evidence="5" type="ORF">ONB1V03_LOCUS16251</name>
</gene>
<evidence type="ECO:0000313" key="6">
    <source>
        <dbReference type="Proteomes" id="UP000728032"/>
    </source>
</evidence>
<evidence type="ECO:0000256" key="1">
    <source>
        <dbReference type="ARBA" id="ARBA00005872"/>
    </source>
</evidence>
<dbReference type="InterPro" id="IPR019179">
    <property type="entry name" value="CC149"/>
</dbReference>
<dbReference type="Proteomes" id="UP000728032">
    <property type="component" value="Unassembled WGS sequence"/>
</dbReference>
<feature type="compositionally biased region" description="Basic and acidic residues" evidence="4">
    <location>
        <begin position="138"/>
        <end position="151"/>
    </location>
</feature>
<dbReference type="PANTHER" id="PTHR21682:SF2">
    <property type="entry name" value="COILED-COIL DOMAIN-CONTAINING PROTEIN 149"/>
    <property type="match status" value="1"/>
</dbReference>
<dbReference type="EMBL" id="OC932815">
    <property type="protein sequence ID" value="CAD7659656.1"/>
    <property type="molecule type" value="Genomic_DNA"/>
</dbReference>
<evidence type="ECO:0000313" key="5">
    <source>
        <dbReference type="EMBL" id="CAD7659656.1"/>
    </source>
</evidence>
<feature type="compositionally biased region" description="Low complexity" evidence="4">
    <location>
        <begin position="111"/>
        <end position="122"/>
    </location>
</feature>
<feature type="coiled-coil region" evidence="3">
    <location>
        <begin position="71"/>
        <end position="98"/>
    </location>
</feature>
<feature type="compositionally biased region" description="Acidic residues" evidence="4">
    <location>
        <begin position="152"/>
        <end position="162"/>
    </location>
</feature>